<gene>
    <name evidence="8" type="ORF">UFOPK3001_00510</name>
</gene>
<evidence type="ECO:0000259" key="7">
    <source>
        <dbReference type="PROSITE" id="PS50011"/>
    </source>
</evidence>
<dbReference type="GO" id="GO:0005524">
    <property type="term" value="F:ATP binding"/>
    <property type="evidence" value="ECO:0007669"/>
    <property type="project" value="UniProtKB-KW"/>
</dbReference>
<dbReference type="Gene3D" id="1.10.510.10">
    <property type="entry name" value="Transferase(Phosphotransferase) domain 1"/>
    <property type="match status" value="1"/>
</dbReference>
<feature type="transmembrane region" description="Helical" evidence="6">
    <location>
        <begin position="320"/>
        <end position="339"/>
    </location>
</feature>
<dbReference type="InterPro" id="IPR011009">
    <property type="entry name" value="Kinase-like_dom_sf"/>
</dbReference>
<feature type="compositionally biased region" description="Low complexity" evidence="5">
    <location>
        <begin position="284"/>
        <end position="295"/>
    </location>
</feature>
<feature type="compositionally biased region" description="Low complexity" evidence="5">
    <location>
        <begin position="384"/>
        <end position="424"/>
    </location>
</feature>
<dbReference type="SUPFAM" id="SSF56112">
    <property type="entry name" value="Protein kinase-like (PK-like)"/>
    <property type="match status" value="1"/>
</dbReference>
<accession>A0A6J6XDE8</accession>
<dbReference type="CDD" id="cd14014">
    <property type="entry name" value="STKc_PknB_like"/>
    <property type="match status" value="1"/>
</dbReference>
<keyword evidence="1" id="KW-0808">Transferase</keyword>
<keyword evidence="4" id="KW-0067">ATP-binding</keyword>
<name>A0A6J6XDE8_9ZZZZ</name>
<keyword evidence="2" id="KW-0547">Nucleotide-binding</keyword>
<feature type="compositionally biased region" description="Basic and acidic residues" evidence="5">
    <location>
        <begin position="296"/>
        <end position="305"/>
    </location>
</feature>
<feature type="region of interest" description="Disordered" evidence="5">
    <location>
        <begin position="357"/>
        <end position="376"/>
    </location>
</feature>
<dbReference type="PANTHER" id="PTHR43289">
    <property type="entry name" value="MITOGEN-ACTIVATED PROTEIN KINASE KINASE KINASE 20-RELATED"/>
    <property type="match status" value="1"/>
</dbReference>
<evidence type="ECO:0000256" key="2">
    <source>
        <dbReference type="ARBA" id="ARBA00022741"/>
    </source>
</evidence>
<organism evidence="8">
    <name type="scientific">freshwater metagenome</name>
    <dbReference type="NCBI Taxonomy" id="449393"/>
    <lineage>
        <taxon>unclassified sequences</taxon>
        <taxon>metagenomes</taxon>
        <taxon>ecological metagenomes</taxon>
    </lineage>
</organism>
<dbReference type="InterPro" id="IPR008266">
    <property type="entry name" value="Tyr_kinase_AS"/>
</dbReference>
<proteinExistence type="predicted"/>
<feature type="region of interest" description="Disordered" evidence="5">
    <location>
        <begin position="284"/>
        <end position="314"/>
    </location>
</feature>
<dbReference type="GO" id="GO:0004674">
    <property type="term" value="F:protein serine/threonine kinase activity"/>
    <property type="evidence" value="ECO:0007669"/>
    <property type="project" value="TreeGrafter"/>
</dbReference>
<evidence type="ECO:0000256" key="4">
    <source>
        <dbReference type="ARBA" id="ARBA00022840"/>
    </source>
</evidence>
<sequence>MYDRVPGVTDFEPIASDEVRETFRAIDIETGDRVVVKVLTKQVSDEQFDRFTSVCRAVRSIDRHPNIARLYDAGTTSDSHPYVVVEHQDRSLSDLIESEGRLRWQEAVALGAEIASALEAVHRMNVVHGDVAPRNILLADDDVPRLTDFGVRALETAPDTTGATGGRATLSRLSHMAPEVVQGRSADARSDIYSLASTLFEALAGAPPFIRPTDETVVPVVSRLLGEGPPSLSSLGVPAPVEATIVGAMAKDPTMRPSSAELFRQELLAAARTATGPEMLATAAAARAAGAPQDAHLGRRSDRTRGANGSPLTRRRRRGVDLGIAAVALIAVIAIIVVATRSGDKNDSAANNGATTGVLPAGSTSPDASAPSSTAVSTSVAATTTIASTSSSQPPSTDPTGSDPLTTDPTGTGGEPSTTPAPGSNTLALSGSGFHLTSFTSNVGTTLTFPAGRDFHEFEYSVSYTGGENSLACPGHTGLKRVEGPGLSNLKLGGCFRPGRDSAKIRIRAYFPGKVTFTVYLCDVDVFVGYCNGPTRSTNGVNITVIAT</sequence>
<evidence type="ECO:0000256" key="1">
    <source>
        <dbReference type="ARBA" id="ARBA00022679"/>
    </source>
</evidence>
<dbReference type="Pfam" id="PF00069">
    <property type="entry name" value="Pkinase"/>
    <property type="match status" value="1"/>
</dbReference>
<reference evidence="8" key="1">
    <citation type="submission" date="2020-05" db="EMBL/GenBank/DDBJ databases">
        <authorList>
            <person name="Chiriac C."/>
            <person name="Salcher M."/>
            <person name="Ghai R."/>
            <person name="Kavagutti S V."/>
        </authorList>
    </citation>
    <scope>NUCLEOTIDE SEQUENCE</scope>
</reference>
<evidence type="ECO:0000313" key="8">
    <source>
        <dbReference type="EMBL" id="CAB4794175.1"/>
    </source>
</evidence>
<feature type="region of interest" description="Disordered" evidence="5">
    <location>
        <begin position="384"/>
        <end position="426"/>
    </location>
</feature>
<dbReference type="EMBL" id="CAFAAJ010000022">
    <property type="protein sequence ID" value="CAB4794175.1"/>
    <property type="molecule type" value="Genomic_DNA"/>
</dbReference>
<keyword evidence="6" id="KW-0472">Membrane</keyword>
<evidence type="ECO:0000256" key="6">
    <source>
        <dbReference type="SAM" id="Phobius"/>
    </source>
</evidence>
<dbReference type="PROSITE" id="PS50011">
    <property type="entry name" value="PROTEIN_KINASE_DOM"/>
    <property type="match status" value="1"/>
</dbReference>
<keyword evidence="6" id="KW-1133">Transmembrane helix</keyword>
<protein>
    <submittedName>
        <fullName evidence="8">Unannotated protein</fullName>
    </submittedName>
</protein>
<evidence type="ECO:0000256" key="5">
    <source>
        <dbReference type="SAM" id="MobiDB-lite"/>
    </source>
</evidence>
<feature type="compositionally biased region" description="Low complexity" evidence="5">
    <location>
        <begin position="360"/>
        <end position="376"/>
    </location>
</feature>
<keyword evidence="3" id="KW-0418">Kinase</keyword>
<dbReference type="InterPro" id="IPR000719">
    <property type="entry name" value="Prot_kinase_dom"/>
</dbReference>
<dbReference type="PROSITE" id="PS00109">
    <property type="entry name" value="PROTEIN_KINASE_TYR"/>
    <property type="match status" value="1"/>
</dbReference>
<keyword evidence="6" id="KW-0812">Transmembrane</keyword>
<dbReference type="PANTHER" id="PTHR43289:SF6">
    <property type="entry name" value="SERINE_THREONINE-PROTEIN KINASE NEKL-3"/>
    <property type="match status" value="1"/>
</dbReference>
<evidence type="ECO:0000256" key="3">
    <source>
        <dbReference type="ARBA" id="ARBA00022777"/>
    </source>
</evidence>
<dbReference type="AlphaFoldDB" id="A0A6J6XDE8"/>
<feature type="domain" description="Protein kinase" evidence="7">
    <location>
        <begin position="8"/>
        <end position="268"/>
    </location>
</feature>